<evidence type="ECO:0000313" key="3">
    <source>
        <dbReference type="Proteomes" id="UP001164459"/>
    </source>
</evidence>
<dbReference type="InterPro" id="IPR016024">
    <property type="entry name" value="ARM-type_fold"/>
</dbReference>
<name>A0ABY7H151_9BACT</name>
<feature type="region of interest" description="Disordered" evidence="1">
    <location>
        <begin position="1363"/>
        <end position="1390"/>
    </location>
</feature>
<dbReference type="Proteomes" id="UP001164459">
    <property type="component" value="Chromosome"/>
</dbReference>
<dbReference type="Gene3D" id="1.25.10.10">
    <property type="entry name" value="Leucine-rich Repeat Variant"/>
    <property type="match status" value="9"/>
</dbReference>
<dbReference type="SMART" id="SM00320">
    <property type="entry name" value="WD40"/>
    <property type="match status" value="4"/>
</dbReference>
<sequence>MSTPVTDRFTNDKYTQIRGDLKAILAHGVQLLIAAVHPEGQATALYRLNLDTGELVVGDLPAGGVALAADDGHVFVAGSDGQVYKAGLEKGEPKPLGPVFDPPPVALAPAANGRLAVVAGKQLVILAKKDGKELQRIELAEFATTIASDPSGTWLVVGSDRGTLSVFDCENKEAFYAGESKKLHEGAVTALCFEPDELRVMSAAVDHKLLLTHVRGDLDPEDRSGKNGHGDKTTAIVNGGGDRFYTSGLDSQIKAWVRGAGQRKPAAQKEGLAKVVALALGQYKGKDHLVAACIDNTLRLFPIDAEGKLGDRELVYYGAHQWAEYELKRRDPKLREVALRALAGWNDAKSLETLAQRVSSDDDHGLKVLATELLGASGSPRAIKLLEPLLRAGEDAVRLAALNGLLKLEGADSLRIFDLALAVGKRDIGTATITALTGLARKDDLAFTRLVSALSGQPREVRVAALAALEDLHDASSPEAELIALRATQADIRRTALIRFYQRGMLGLPEVQAALRRFSADTDAGVRQAAFLISLLARPKLAAALRCRDKQLHRQLHDIETARSPVDEVKAAAAEAAAGASGKSQGTGSKGKVEDELPKPKQVPLSELEEADKRPLLEAMASRALDTCLAGAAALASLQDARALGTLLQLSRESTPSVRVDTCKALAELGDPRGGARLRLMLRDGDASVRDAAFTALAGLEDGGPLAVAEAGLFAEHEDVRRRGLDLLIKQIKKAGKTKEDPKAIALLERALGDAGKTVRSEAFKAALSLEVGGGGAGSLRFVLKSIHADVRREVLNEVMGQISQSWAWPLLLELLADADPSLRKDAFEFALKRTKGIGAEPLSVALAGRWIDLRVEAVKVLAKRKAPGTHELLVKAIDDDDETVRQLAVDALLTGEGEEALPAALTSKYPDVVVRAACALAVHGDSSVRAPLQAMVEAPEPEVPALRAKWLDRVVRALGGLAELGDPTPSHAVLPLLQHKEAQIRRAAATALSWMARPDNANAVFALQAALQHSDPAVQSEAALGLAFIGDPAGASLIFTPGKAAPPPAQALLAALALGNEDLLVSFLDSGDEKIQSRALLLLMMREMVEGDGVPDRCLAALASAHPRVRLLAAQALESFGDDPAFSKFVTDLFNDRGEGRAKWTFPEANVRALAELATFGDSRSNPQLKVRAARLLEALQEEKQETLDRVWAVFSKRFHRALAAAKQQASQKVAAKLAYAPEELRQIVFGAYAALSRLPGGPAETRIRQTALSRVLALAGYKTQKPGAPEHVAAAVSVLVPALGDAQGTIRRQAFDGLKGLGVDNTTLAAEALATGQSDTGSWGLGLLSQEGGAAAGLKVLEETLLQRDDGLEQEAAKLLAEKRTLRPSGPEGGVRPGSPEAESEAGQKARRDAWVYVHTLSLQARAEKLRLAGVQGLATNYEPEGKGAAAQALRVALTSKYRAVRFAAALQLATHKDAAAFDVLVEMLRSDQANEQSEAIRALQRLGDGRAAQAFLDRIDRDPAGTARVDNLLQAAAGFRQVAEVPRILAYVDNPKRRAAAFGALLVISGYDQRIEDPEDAGPQSPSSLRDAGLDDDDDDDDDFDDDDDDDDDSNDFSDDDDDDDDDDVSSGPRVADWESKQFPRHDAVLVQIAEAARRLSDDRTLQTVLPGLRWARGKEVDASLAPLWTYPKPEIASKATEALGWRLRKRTGPAEPLLAALKSSDPLVSFLAAEGLALGGRGEGSSVLLTSVDLQPDLDIRRRAVRALGALADIRALDTLLRLVSDEGHALQEEAAEALGHMGKAAEAQPGQPQRIFGILTRLAKGTGGVARRALIGLRYFGTREAWDLIRGRVEDADPGVRQTVAALLEHCADPTTADLLTTRLAEERQSAVAQALAFSLRKHHGPDSLEPDYAMVLSYHAPLERELLNRLRDRGDVIRLFSLLPKLRRQDLYMGPLVQILTNRDPLPIDAAAPHLSLAHPRTAMVAAQVIGRAGAKAAKHKDALVAATKAYREAWLVEYRRLVHGESHRLGELEGPYLALLWACARLDVGGDELVAAASLAADGTAHAAHGRKIRRQAVIELAAGAGGAAGEKALKAVLGGSDGELRTLAAAGLGQRKGDVAPLATTVLDDAEPLARLLSHGTDKAKPALRGAAGDVHRQGVVLTWLVRQGDAEGLAKALADKSVSETARMGLVEALGEIGDDAAFAALSKVGADEQEDEELRKAAWRALRRAKRIKAAAASPKVRRSRWEVSL</sequence>
<evidence type="ECO:0000313" key="2">
    <source>
        <dbReference type="EMBL" id="WAS92932.1"/>
    </source>
</evidence>
<feature type="compositionally biased region" description="Acidic residues" evidence="1">
    <location>
        <begin position="1577"/>
        <end position="1612"/>
    </location>
</feature>
<dbReference type="PANTHER" id="PTHR12697">
    <property type="entry name" value="PBS LYASE HEAT-LIKE PROTEIN"/>
    <property type="match status" value="1"/>
</dbReference>
<dbReference type="EMBL" id="CP114040">
    <property type="protein sequence ID" value="WAS92932.1"/>
    <property type="molecule type" value="Genomic_DNA"/>
</dbReference>
<feature type="compositionally biased region" description="Low complexity" evidence="1">
    <location>
        <begin position="571"/>
        <end position="587"/>
    </location>
</feature>
<feature type="region of interest" description="Disordered" evidence="1">
    <location>
        <begin position="570"/>
        <end position="607"/>
    </location>
</feature>
<dbReference type="Pfam" id="PF13646">
    <property type="entry name" value="HEAT_2"/>
    <property type="match status" value="4"/>
</dbReference>
<dbReference type="SUPFAM" id="SSF69322">
    <property type="entry name" value="Tricorn protease domain 2"/>
    <property type="match status" value="1"/>
</dbReference>
<dbReference type="SMART" id="SM00567">
    <property type="entry name" value="EZ_HEAT"/>
    <property type="match status" value="14"/>
</dbReference>
<protein>
    <submittedName>
        <fullName evidence="2">HEAT repeat domain-containing protein</fullName>
    </submittedName>
</protein>
<dbReference type="PANTHER" id="PTHR12697:SF5">
    <property type="entry name" value="DEOXYHYPUSINE HYDROXYLASE"/>
    <property type="match status" value="1"/>
</dbReference>
<proteinExistence type="predicted"/>
<evidence type="ECO:0000256" key="1">
    <source>
        <dbReference type="SAM" id="MobiDB-lite"/>
    </source>
</evidence>
<keyword evidence="3" id="KW-1185">Reference proteome</keyword>
<dbReference type="InterPro" id="IPR001680">
    <property type="entry name" value="WD40_rpt"/>
</dbReference>
<gene>
    <name evidence="2" type="ORF">O0S08_42725</name>
</gene>
<dbReference type="InterPro" id="IPR004155">
    <property type="entry name" value="PBS_lyase_HEAT"/>
</dbReference>
<dbReference type="Gene3D" id="2.130.10.10">
    <property type="entry name" value="YVTN repeat-like/Quinoprotein amine dehydrogenase"/>
    <property type="match status" value="1"/>
</dbReference>
<dbReference type="InterPro" id="IPR015943">
    <property type="entry name" value="WD40/YVTN_repeat-like_dom_sf"/>
</dbReference>
<organism evidence="2 3">
    <name type="scientific">Nannocystis punicea</name>
    <dbReference type="NCBI Taxonomy" id="2995304"/>
    <lineage>
        <taxon>Bacteria</taxon>
        <taxon>Pseudomonadati</taxon>
        <taxon>Myxococcota</taxon>
        <taxon>Polyangia</taxon>
        <taxon>Nannocystales</taxon>
        <taxon>Nannocystaceae</taxon>
        <taxon>Nannocystis</taxon>
    </lineage>
</organism>
<feature type="region of interest" description="Disordered" evidence="1">
    <location>
        <begin position="1558"/>
        <end position="1621"/>
    </location>
</feature>
<dbReference type="SUPFAM" id="SSF48371">
    <property type="entry name" value="ARM repeat"/>
    <property type="match status" value="4"/>
</dbReference>
<reference evidence="2" key="1">
    <citation type="submission" date="2022-11" db="EMBL/GenBank/DDBJ databases">
        <title>Minimal conservation of predation-associated metabolite biosynthetic gene clusters underscores biosynthetic potential of Myxococcota including descriptions for ten novel species: Archangium lansinium sp. nov., Myxococcus landrumus sp. nov., Nannocystis bai.</title>
        <authorList>
            <person name="Ahearne A."/>
            <person name="Stevens C."/>
            <person name="Dowd S."/>
        </authorList>
    </citation>
    <scope>NUCLEOTIDE SEQUENCE</scope>
    <source>
        <strain evidence="2">Fl3</strain>
    </source>
</reference>
<dbReference type="RefSeq" id="WP_269035287.1">
    <property type="nucleotide sequence ID" value="NZ_CP114040.1"/>
</dbReference>
<accession>A0ABY7H151</accession>
<dbReference type="InterPro" id="IPR011989">
    <property type="entry name" value="ARM-like"/>
</dbReference>